<proteinExistence type="predicted"/>
<accession>A0A822YAB9</accession>
<sequence>MSESFKDWKCKSKESSEPRGLNLEDCCGSDYSTVSSYEAHAKREDGIIFPLQMPLHGGGDDDDDDDDEVTASKIRACLDDMVGSSSLTKL</sequence>
<protein>
    <submittedName>
        <fullName evidence="2">Uncharacterized protein</fullName>
    </submittedName>
</protein>
<comment type="caution">
    <text evidence="2">The sequence shown here is derived from an EMBL/GenBank/DDBJ whole genome shotgun (WGS) entry which is preliminary data.</text>
</comment>
<keyword evidence="3" id="KW-1185">Reference proteome</keyword>
<organism evidence="2 3">
    <name type="scientific">Nelumbo nucifera</name>
    <name type="common">Sacred lotus</name>
    <dbReference type="NCBI Taxonomy" id="4432"/>
    <lineage>
        <taxon>Eukaryota</taxon>
        <taxon>Viridiplantae</taxon>
        <taxon>Streptophyta</taxon>
        <taxon>Embryophyta</taxon>
        <taxon>Tracheophyta</taxon>
        <taxon>Spermatophyta</taxon>
        <taxon>Magnoliopsida</taxon>
        <taxon>Proteales</taxon>
        <taxon>Nelumbonaceae</taxon>
        <taxon>Nelumbo</taxon>
    </lineage>
</organism>
<evidence type="ECO:0000313" key="3">
    <source>
        <dbReference type="Proteomes" id="UP000607653"/>
    </source>
</evidence>
<dbReference type="AlphaFoldDB" id="A0A822YAB9"/>
<evidence type="ECO:0000313" key="2">
    <source>
        <dbReference type="EMBL" id="DAD31034.1"/>
    </source>
</evidence>
<reference evidence="2 3" key="1">
    <citation type="journal article" date="2020" name="Mol. Biol. Evol.">
        <title>Distinct Expression and Methylation Patterns for Genes with Different Fates following a Single Whole-Genome Duplication in Flowering Plants.</title>
        <authorList>
            <person name="Shi T."/>
            <person name="Rahmani R.S."/>
            <person name="Gugger P.F."/>
            <person name="Wang M."/>
            <person name="Li H."/>
            <person name="Zhang Y."/>
            <person name="Li Z."/>
            <person name="Wang Q."/>
            <person name="Van de Peer Y."/>
            <person name="Marchal K."/>
            <person name="Chen J."/>
        </authorList>
    </citation>
    <scope>NUCLEOTIDE SEQUENCE [LARGE SCALE GENOMIC DNA]</scope>
    <source>
        <tissue evidence="2">Leaf</tissue>
    </source>
</reference>
<name>A0A822YAB9_NELNU</name>
<dbReference type="Proteomes" id="UP000607653">
    <property type="component" value="Unassembled WGS sequence"/>
</dbReference>
<gene>
    <name evidence="2" type="ORF">HUJ06_009885</name>
</gene>
<feature type="region of interest" description="Disordered" evidence="1">
    <location>
        <begin position="1"/>
        <end position="20"/>
    </location>
</feature>
<dbReference type="EMBL" id="DUZY01000003">
    <property type="protein sequence ID" value="DAD31034.1"/>
    <property type="molecule type" value="Genomic_DNA"/>
</dbReference>
<feature type="compositionally biased region" description="Basic and acidic residues" evidence="1">
    <location>
        <begin position="1"/>
        <end position="17"/>
    </location>
</feature>
<evidence type="ECO:0000256" key="1">
    <source>
        <dbReference type="SAM" id="MobiDB-lite"/>
    </source>
</evidence>